<evidence type="ECO:0000313" key="13">
    <source>
        <dbReference type="EMBL" id="KAG8514762.1"/>
    </source>
</evidence>
<dbReference type="PRINTS" id="PR00025">
    <property type="entry name" value="ANTENNAPEDIA"/>
</dbReference>
<dbReference type="InterPro" id="IPR009057">
    <property type="entry name" value="Homeodomain-like_sf"/>
</dbReference>
<dbReference type="PROSITE" id="PS00032">
    <property type="entry name" value="ANTENNAPEDIA"/>
    <property type="match status" value="1"/>
</dbReference>
<keyword evidence="14" id="KW-1185">Reference proteome</keyword>
<feature type="DNA-binding region" description="Homeobox" evidence="9">
    <location>
        <begin position="252"/>
        <end position="311"/>
    </location>
</feature>
<comment type="subcellular location">
    <subcellularLocation>
        <location evidence="1 9 10">Nucleus</location>
    </subcellularLocation>
</comment>
<evidence type="ECO:0000256" key="9">
    <source>
        <dbReference type="PROSITE-ProRule" id="PRU00108"/>
    </source>
</evidence>
<keyword evidence="6" id="KW-0804">Transcription</keyword>
<dbReference type="InterPro" id="IPR017995">
    <property type="entry name" value="Homeobox_antennapedia"/>
</dbReference>
<dbReference type="InterPro" id="IPR050609">
    <property type="entry name" value="Antp_homeobox_Deformed_sf"/>
</dbReference>
<organism evidence="13 14">
    <name type="scientific">Galemys pyrenaicus</name>
    <name type="common">Iberian desman</name>
    <name type="synonym">Pyrenean desman</name>
    <dbReference type="NCBI Taxonomy" id="202257"/>
    <lineage>
        <taxon>Eukaryota</taxon>
        <taxon>Metazoa</taxon>
        <taxon>Chordata</taxon>
        <taxon>Craniata</taxon>
        <taxon>Vertebrata</taxon>
        <taxon>Euteleostomi</taxon>
        <taxon>Mammalia</taxon>
        <taxon>Eutheria</taxon>
        <taxon>Laurasiatheria</taxon>
        <taxon>Eulipotyphla</taxon>
        <taxon>Talpidae</taxon>
        <taxon>Galemys</taxon>
    </lineage>
</organism>
<dbReference type="PRINTS" id="PR00024">
    <property type="entry name" value="HOMEOBOX"/>
</dbReference>
<gene>
    <name evidence="13" type="ORF">J0S82_001861</name>
</gene>
<dbReference type="PROSITE" id="PS00027">
    <property type="entry name" value="HOMEOBOX_1"/>
    <property type="match status" value="1"/>
</dbReference>
<dbReference type="AlphaFoldDB" id="A0A8J6DMB5"/>
<feature type="compositionally biased region" description="Pro residues" evidence="11">
    <location>
        <begin position="135"/>
        <end position="151"/>
    </location>
</feature>
<feature type="region of interest" description="Disordered" evidence="11">
    <location>
        <begin position="310"/>
        <end position="357"/>
    </location>
</feature>
<keyword evidence="7 9" id="KW-0539">Nucleus</keyword>
<dbReference type="GO" id="GO:0005654">
    <property type="term" value="C:nucleoplasm"/>
    <property type="evidence" value="ECO:0007669"/>
    <property type="project" value="TreeGrafter"/>
</dbReference>
<evidence type="ECO:0000256" key="7">
    <source>
        <dbReference type="ARBA" id="ARBA00023242"/>
    </source>
</evidence>
<dbReference type="GO" id="GO:0009952">
    <property type="term" value="P:anterior/posterior pattern specification"/>
    <property type="evidence" value="ECO:0007669"/>
    <property type="project" value="TreeGrafter"/>
</dbReference>
<dbReference type="FunFam" id="1.10.10.60:FF:000419">
    <property type="entry name" value="Homeobox protein Hox-D4"/>
    <property type="match status" value="1"/>
</dbReference>
<evidence type="ECO:0000256" key="5">
    <source>
        <dbReference type="ARBA" id="ARBA00023155"/>
    </source>
</evidence>
<dbReference type="GO" id="GO:0048704">
    <property type="term" value="P:embryonic skeletal system morphogenesis"/>
    <property type="evidence" value="ECO:0007669"/>
    <property type="project" value="TreeGrafter"/>
</dbReference>
<sequence>MTMSSFLINSNYIEPKFPPFEEYAQHSGPGGGDGGPGGGPGYQQPPAPAAQHLPPQQPQLPHAGGSREPPASYYTPRAAREPSYPAAALYPAHGAADAAYPYGYRGGSSPGRPPLPEQPPAHAKGPAQGLHASHVPPPPPQQHRAAPPAPPLRCEAAPSTPGVPAGGSAPACPLLLADKSSPGLKGKEPVVYPWMKKIHVSAGYYIMMMSNCSSPPHLLSPPPFPLFHSLLLGFLLRGYGRSVNPSYNGGEPKRSRTAYTRQQVLELEKEFHFNRYLTRRRRIEIAHTLCLSERQVKIWFQNRRMKWKKDHKLPNTKMRSSNSTSASAGPPGKAQTQSPHAHPHPHPGASTPIPSSI</sequence>
<dbReference type="Gene3D" id="1.10.10.60">
    <property type="entry name" value="Homeodomain-like"/>
    <property type="match status" value="1"/>
</dbReference>
<dbReference type="PANTHER" id="PTHR45771:SF2">
    <property type="entry name" value="HOMEOBOX PROTEIN HOX-A4"/>
    <property type="match status" value="1"/>
</dbReference>
<proteinExistence type="inferred from homology"/>
<dbReference type="CDD" id="cd00086">
    <property type="entry name" value="homeodomain"/>
    <property type="match status" value="1"/>
</dbReference>
<feature type="compositionally biased region" description="Low complexity" evidence="11">
    <location>
        <begin position="49"/>
        <end position="64"/>
    </location>
</feature>
<comment type="similarity">
    <text evidence="8">Belongs to the Antp homeobox family. Deformed subfamily.</text>
</comment>
<dbReference type="InterPro" id="IPR001356">
    <property type="entry name" value="HD"/>
</dbReference>
<dbReference type="GO" id="GO:0000981">
    <property type="term" value="F:DNA-binding transcription factor activity, RNA polymerase II-specific"/>
    <property type="evidence" value="ECO:0007669"/>
    <property type="project" value="InterPro"/>
</dbReference>
<evidence type="ECO:0000313" key="14">
    <source>
        <dbReference type="Proteomes" id="UP000700334"/>
    </source>
</evidence>
<keyword evidence="4 9" id="KW-0238">DNA-binding</keyword>
<dbReference type="SUPFAM" id="SSF46689">
    <property type="entry name" value="Homeodomain-like"/>
    <property type="match status" value="1"/>
</dbReference>
<evidence type="ECO:0000256" key="11">
    <source>
        <dbReference type="SAM" id="MobiDB-lite"/>
    </source>
</evidence>
<feature type="compositionally biased region" description="Polar residues" evidence="11">
    <location>
        <begin position="317"/>
        <end position="327"/>
    </location>
</feature>
<dbReference type="EMBL" id="JAGFMF010011726">
    <property type="protein sequence ID" value="KAG8514762.1"/>
    <property type="molecule type" value="Genomic_DNA"/>
</dbReference>
<dbReference type="GO" id="GO:0000978">
    <property type="term" value="F:RNA polymerase II cis-regulatory region sequence-specific DNA binding"/>
    <property type="evidence" value="ECO:0007669"/>
    <property type="project" value="TreeGrafter"/>
</dbReference>
<dbReference type="OrthoDB" id="6159439at2759"/>
<keyword evidence="3" id="KW-0805">Transcription regulation</keyword>
<dbReference type="InterPro" id="IPR017970">
    <property type="entry name" value="Homeobox_CS"/>
</dbReference>
<protein>
    <submittedName>
        <fullName evidence="13">Homeobox protein Hox-A4</fullName>
    </submittedName>
</protein>
<accession>A0A8J6DMB5</accession>
<evidence type="ECO:0000256" key="4">
    <source>
        <dbReference type="ARBA" id="ARBA00023125"/>
    </source>
</evidence>
<dbReference type="InterPro" id="IPR001827">
    <property type="entry name" value="Homeobox_Antennapedia_CS"/>
</dbReference>
<dbReference type="PANTHER" id="PTHR45771">
    <property type="entry name" value="HOMEOTIC PROTEIN DEFORMED"/>
    <property type="match status" value="1"/>
</dbReference>
<feature type="domain" description="Homeobox" evidence="12">
    <location>
        <begin position="250"/>
        <end position="310"/>
    </location>
</feature>
<evidence type="ECO:0000256" key="1">
    <source>
        <dbReference type="ARBA" id="ARBA00004123"/>
    </source>
</evidence>
<reference evidence="13" key="1">
    <citation type="journal article" date="2021" name="Evol. Appl.">
        <title>The genome of the Pyrenean desman and the effects of bottlenecks and inbreeding on the genomic landscape of an endangered species.</title>
        <authorList>
            <person name="Escoda L."/>
            <person name="Castresana J."/>
        </authorList>
    </citation>
    <scope>NUCLEOTIDE SEQUENCE</scope>
    <source>
        <strain evidence="13">IBE-C5619</strain>
    </source>
</reference>
<dbReference type="PROSITE" id="PS50071">
    <property type="entry name" value="HOMEOBOX_2"/>
    <property type="match status" value="1"/>
</dbReference>
<evidence type="ECO:0000259" key="12">
    <source>
        <dbReference type="PROSITE" id="PS50071"/>
    </source>
</evidence>
<dbReference type="GO" id="GO:0045944">
    <property type="term" value="P:positive regulation of transcription by RNA polymerase II"/>
    <property type="evidence" value="ECO:0007669"/>
    <property type="project" value="TreeGrafter"/>
</dbReference>
<dbReference type="Pfam" id="PF00046">
    <property type="entry name" value="Homeodomain"/>
    <property type="match status" value="1"/>
</dbReference>
<evidence type="ECO:0000256" key="8">
    <source>
        <dbReference type="ARBA" id="ARBA00038235"/>
    </source>
</evidence>
<name>A0A8J6DMB5_GALPY</name>
<evidence type="ECO:0000256" key="2">
    <source>
        <dbReference type="ARBA" id="ARBA00022473"/>
    </source>
</evidence>
<dbReference type="Proteomes" id="UP000700334">
    <property type="component" value="Unassembled WGS sequence"/>
</dbReference>
<evidence type="ECO:0000256" key="6">
    <source>
        <dbReference type="ARBA" id="ARBA00023163"/>
    </source>
</evidence>
<feature type="region of interest" description="Disordered" evidence="11">
    <location>
        <begin position="103"/>
        <end position="165"/>
    </location>
</feature>
<evidence type="ECO:0000256" key="3">
    <source>
        <dbReference type="ARBA" id="ARBA00023015"/>
    </source>
</evidence>
<dbReference type="InterPro" id="IPR020479">
    <property type="entry name" value="HD_metazoa"/>
</dbReference>
<feature type="region of interest" description="Disordered" evidence="11">
    <location>
        <begin position="18"/>
        <end position="78"/>
    </location>
</feature>
<comment type="caution">
    <text evidence="13">The sequence shown here is derived from an EMBL/GenBank/DDBJ whole genome shotgun (WGS) entry which is preliminary data.</text>
</comment>
<keyword evidence="5 9" id="KW-0371">Homeobox</keyword>
<keyword evidence="2" id="KW-0217">Developmental protein</keyword>
<dbReference type="SMART" id="SM00389">
    <property type="entry name" value="HOX"/>
    <property type="match status" value="1"/>
</dbReference>
<evidence type="ECO:0000256" key="10">
    <source>
        <dbReference type="RuleBase" id="RU000682"/>
    </source>
</evidence>
<feature type="compositionally biased region" description="Gly residues" evidence="11">
    <location>
        <begin position="28"/>
        <end position="41"/>
    </location>
</feature>